<name>A0AA38TR11_9ASTR</name>
<dbReference type="Gene3D" id="1.20.5.170">
    <property type="match status" value="1"/>
</dbReference>
<evidence type="ECO:0000256" key="6">
    <source>
        <dbReference type="ARBA" id="ARBA00023163"/>
    </source>
</evidence>
<evidence type="ECO:0000256" key="1">
    <source>
        <dbReference type="ARBA" id="ARBA00004123"/>
    </source>
</evidence>
<evidence type="ECO:0000256" key="3">
    <source>
        <dbReference type="ARBA" id="ARBA00023015"/>
    </source>
</evidence>
<evidence type="ECO:0000313" key="12">
    <source>
        <dbReference type="EMBL" id="KAJ9565319.1"/>
    </source>
</evidence>
<keyword evidence="5" id="KW-0010">Activator</keyword>
<keyword evidence="13" id="KW-1185">Reference proteome</keyword>
<feature type="compositionally biased region" description="Low complexity" evidence="9">
    <location>
        <begin position="102"/>
        <end position="115"/>
    </location>
</feature>
<feature type="compositionally biased region" description="Polar residues" evidence="9">
    <location>
        <begin position="189"/>
        <end position="201"/>
    </location>
</feature>
<comment type="similarity">
    <text evidence="2">Belongs to the bZIP family.</text>
</comment>
<dbReference type="CDD" id="cd14708">
    <property type="entry name" value="bZIP_HBP1b-like"/>
    <property type="match status" value="1"/>
</dbReference>
<dbReference type="PANTHER" id="PTHR45693">
    <property type="entry name" value="TRANSCRIPTION FACTOR TGA9"/>
    <property type="match status" value="1"/>
</dbReference>
<dbReference type="FunFam" id="1.20.5.170:FF:000019">
    <property type="entry name" value="BZIP family transcription factor"/>
    <property type="match status" value="1"/>
</dbReference>
<reference evidence="12" key="1">
    <citation type="submission" date="2023-03" db="EMBL/GenBank/DDBJ databases">
        <title>Chromosome-scale reference genome and RAD-based genetic map of yellow starthistle (Centaurea solstitialis) reveal putative structural variation and QTLs associated with invader traits.</title>
        <authorList>
            <person name="Reatini B."/>
            <person name="Cang F.A."/>
            <person name="Jiang Q."/>
            <person name="Mckibben M.T.W."/>
            <person name="Barker M.S."/>
            <person name="Rieseberg L.H."/>
            <person name="Dlugosch K.M."/>
        </authorList>
    </citation>
    <scope>NUCLEOTIDE SEQUENCE</scope>
    <source>
        <strain evidence="12">CAN-66</strain>
        <tissue evidence="12">Leaf</tissue>
    </source>
</reference>
<accession>A0AA38TR11</accession>
<dbReference type="Proteomes" id="UP001172457">
    <property type="component" value="Chromosome 1"/>
</dbReference>
<sequence>MSFERGDQDHHHQNHLSPPPPQDHQQEAKTPPSFLMNIMASTTNKPYSNTSSNTFLDPQQHHHQSHHQLQFIQHQDHHPHHHHHHHDTNQISFAMINHSMAPSSSNNPTTTNNNNLMRSNDGGGPYDLADLDQALFLYGEGQGATLSSVQDHQRRDPLELMRAEGSASSGMRPPTLNIFPSQPMHVVDPSTSTTKANTGLVSPSSSGSRRPSDQQSMENIQKDATPPAPQSSKAIKREGNKKGPTTSSDQGRPKTPDPKTLRRLAQNREAARKSRLRKKAYVQQLESSRIKLTQLEQELQRARAQVIISLFRVYLGGGGGVLGGDQGVPLGMNNISSDAAVFDMEYARWLEDYHRQMCELQAAVQEHLPENELRIYVDNCIARIDDVMNLKSIVAKSDVFHIISGTWKTPAERCFMWIGGFRPSELIKIILGQIEPLTEQQLMAICEVQQATQEAEDALTQGLDALNQSLSDTIASDALSSPTNMANYMGQMAAAMNKLSTLESFVIQADNLRRQTIHHVLQLLTTRQAARSLLAVAEHFHRLRSLSSLWVARPRQD</sequence>
<evidence type="ECO:0000259" key="10">
    <source>
        <dbReference type="PROSITE" id="PS50217"/>
    </source>
</evidence>
<keyword evidence="6" id="KW-0804">Transcription</keyword>
<feature type="domain" description="DOG1" evidence="11">
    <location>
        <begin position="339"/>
        <end position="553"/>
    </location>
</feature>
<evidence type="ECO:0000259" key="11">
    <source>
        <dbReference type="PROSITE" id="PS51806"/>
    </source>
</evidence>
<dbReference type="EMBL" id="JARYMX010000001">
    <property type="protein sequence ID" value="KAJ9565319.1"/>
    <property type="molecule type" value="Genomic_DNA"/>
</dbReference>
<protein>
    <submittedName>
        <fullName evidence="12">Uncharacterized protein</fullName>
    </submittedName>
</protein>
<dbReference type="GO" id="GO:0005634">
    <property type="term" value="C:nucleus"/>
    <property type="evidence" value="ECO:0007669"/>
    <property type="project" value="UniProtKB-SubCell"/>
</dbReference>
<dbReference type="PROSITE" id="PS50217">
    <property type="entry name" value="BZIP"/>
    <property type="match status" value="1"/>
</dbReference>
<keyword evidence="7" id="KW-0539">Nucleus</keyword>
<gene>
    <name evidence="12" type="ORF">OSB04_001285</name>
</gene>
<keyword evidence="3" id="KW-0805">Transcription regulation</keyword>
<evidence type="ECO:0000256" key="8">
    <source>
        <dbReference type="SAM" id="Coils"/>
    </source>
</evidence>
<dbReference type="PROSITE" id="PS51806">
    <property type="entry name" value="DOG1"/>
    <property type="match status" value="1"/>
</dbReference>
<dbReference type="Pfam" id="PF14144">
    <property type="entry name" value="DOG1"/>
    <property type="match status" value="1"/>
</dbReference>
<dbReference type="Pfam" id="PF00170">
    <property type="entry name" value="bZIP_1"/>
    <property type="match status" value="1"/>
</dbReference>
<keyword evidence="4" id="KW-0238">DNA-binding</keyword>
<organism evidence="12 13">
    <name type="scientific">Centaurea solstitialis</name>
    <name type="common">yellow star-thistle</name>
    <dbReference type="NCBI Taxonomy" id="347529"/>
    <lineage>
        <taxon>Eukaryota</taxon>
        <taxon>Viridiplantae</taxon>
        <taxon>Streptophyta</taxon>
        <taxon>Embryophyta</taxon>
        <taxon>Tracheophyta</taxon>
        <taxon>Spermatophyta</taxon>
        <taxon>Magnoliopsida</taxon>
        <taxon>eudicotyledons</taxon>
        <taxon>Gunneridae</taxon>
        <taxon>Pentapetalae</taxon>
        <taxon>asterids</taxon>
        <taxon>campanulids</taxon>
        <taxon>Asterales</taxon>
        <taxon>Asteraceae</taxon>
        <taxon>Carduoideae</taxon>
        <taxon>Cardueae</taxon>
        <taxon>Centaureinae</taxon>
        <taxon>Centaurea</taxon>
    </lineage>
</organism>
<evidence type="ECO:0000256" key="5">
    <source>
        <dbReference type="ARBA" id="ARBA00023159"/>
    </source>
</evidence>
<feature type="region of interest" description="Disordered" evidence="9">
    <location>
        <begin position="180"/>
        <end position="262"/>
    </location>
</feature>
<dbReference type="InterPro" id="IPR025422">
    <property type="entry name" value="TGA_domain"/>
</dbReference>
<feature type="coiled-coil region" evidence="8">
    <location>
        <begin position="278"/>
        <end position="305"/>
    </location>
</feature>
<dbReference type="PROSITE" id="PS00036">
    <property type="entry name" value="BZIP_BASIC"/>
    <property type="match status" value="1"/>
</dbReference>
<feature type="compositionally biased region" description="Basic and acidic residues" evidence="9">
    <location>
        <begin position="1"/>
        <end position="11"/>
    </location>
</feature>
<comment type="caution">
    <text evidence="12">The sequence shown here is derived from an EMBL/GenBank/DDBJ whole genome shotgun (WGS) entry which is preliminary data.</text>
</comment>
<feature type="compositionally biased region" description="Low complexity" evidence="9">
    <location>
        <begin position="202"/>
        <end position="216"/>
    </location>
</feature>
<evidence type="ECO:0000313" key="13">
    <source>
        <dbReference type="Proteomes" id="UP001172457"/>
    </source>
</evidence>
<feature type="domain" description="BZIP" evidence="10">
    <location>
        <begin position="257"/>
        <end position="301"/>
    </location>
</feature>
<evidence type="ECO:0000256" key="4">
    <source>
        <dbReference type="ARBA" id="ARBA00023125"/>
    </source>
</evidence>
<feature type="compositionally biased region" description="Basic residues" evidence="9">
    <location>
        <begin position="77"/>
        <end position="86"/>
    </location>
</feature>
<feature type="region of interest" description="Disordered" evidence="9">
    <location>
        <begin position="43"/>
        <end position="125"/>
    </location>
</feature>
<dbReference type="GO" id="GO:0003700">
    <property type="term" value="F:DNA-binding transcription factor activity"/>
    <property type="evidence" value="ECO:0007669"/>
    <property type="project" value="InterPro"/>
</dbReference>
<dbReference type="GO" id="GO:0006351">
    <property type="term" value="P:DNA-templated transcription"/>
    <property type="evidence" value="ECO:0007669"/>
    <property type="project" value="InterPro"/>
</dbReference>
<dbReference type="SMART" id="SM00338">
    <property type="entry name" value="BRLZ"/>
    <property type="match status" value="1"/>
</dbReference>
<evidence type="ECO:0000256" key="9">
    <source>
        <dbReference type="SAM" id="MobiDB-lite"/>
    </source>
</evidence>
<feature type="region of interest" description="Disordered" evidence="9">
    <location>
        <begin position="1"/>
        <end position="29"/>
    </location>
</feature>
<comment type="subcellular location">
    <subcellularLocation>
        <location evidence="1">Nucleus</location>
    </subcellularLocation>
</comment>
<feature type="compositionally biased region" description="Polar residues" evidence="9">
    <location>
        <begin position="43"/>
        <end position="57"/>
    </location>
</feature>
<evidence type="ECO:0000256" key="2">
    <source>
        <dbReference type="ARBA" id="ARBA00007163"/>
    </source>
</evidence>
<proteinExistence type="inferred from homology"/>
<keyword evidence="8" id="KW-0175">Coiled coil</keyword>
<evidence type="ECO:0000256" key="7">
    <source>
        <dbReference type="ARBA" id="ARBA00023242"/>
    </source>
</evidence>
<dbReference type="InterPro" id="IPR046347">
    <property type="entry name" value="bZIP_sf"/>
</dbReference>
<dbReference type="AlphaFoldDB" id="A0AA38TR11"/>
<dbReference type="SUPFAM" id="SSF57959">
    <property type="entry name" value="Leucine zipper domain"/>
    <property type="match status" value="1"/>
</dbReference>
<dbReference type="GO" id="GO:0043565">
    <property type="term" value="F:sequence-specific DNA binding"/>
    <property type="evidence" value="ECO:0007669"/>
    <property type="project" value="InterPro"/>
</dbReference>
<feature type="compositionally biased region" description="Basic and acidic residues" evidence="9">
    <location>
        <begin position="251"/>
        <end position="260"/>
    </location>
</feature>
<dbReference type="InterPro" id="IPR004827">
    <property type="entry name" value="bZIP"/>
</dbReference>
<dbReference type="PANTHER" id="PTHR45693:SF13">
    <property type="entry name" value="TRANSCRIPTION FACTOR TGA10"/>
    <property type="match status" value="1"/>
</dbReference>